<dbReference type="EMBL" id="BAABRU010000018">
    <property type="protein sequence ID" value="GAA5530370.1"/>
    <property type="molecule type" value="Genomic_DNA"/>
</dbReference>
<dbReference type="RefSeq" id="WP_345723967.1">
    <property type="nucleotide sequence ID" value="NZ_BAABRU010000018.1"/>
</dbReference>
<name>A0ABP9X4N6_9CHLR</name>
<dbReference type="Proteomes" id="UP001428290">
    <property type="component" value="Unassembled WGS sequence"/>
</dbReference>
<sequence>MRFWPLWLIVIIGSLVSCGSTAPALPPIAANQPNQILLLNELDGIGANSTITVLTPALLSQPNTILAAAIELGDQPIAYQPTLAIPAQTFAITNSYGVLRVNGVLKSSTEFEPITVKVVEPTSINLGELNQNLSVYNNQVLRLNGTLLLKDQAALLVEEVGSGGVPTANAAQITVEQIPSQSPLVQQLPNEQGNIRYGQITLVGMLRGKSLHVFWVEAQP</sequence>
<keyword evidence="3" id="KW-1185">Reference proteome</keyword>
<proteinExistence type="predicted"/>
<feature type="signal peptide" evidence="1">
    <location>
        <begin position="1"/>
        <end position="22"/>
    </location>
</feature>
<accession>A0ABP9X4N6</accession>
<evidence type="ECO:0008006" key="4">
    <source>
        <dbReference type="Google" id="ProtNLM"/>
    </source>
</evidence>
<feature type="chain" id="PRO_5045118815" description="DUF5666 domain-containing protein" evidence="1">
    <location>
        <begin position="23"/>
        <end position="220"/>
    </location>
</feature>
<keyword evidence="1" id="KW-0732">Signal</keyword>
<gene>
    <name evidence="2" type="ORF">Hgul01_04189</name>
</gene>
<protein>
    <recommendedName>
        <fullName evidence="4">DUF5666 domain-containing protein</fullName>
    </recommendedName>
</protein>
<organism evidence="2 3">
    <name type="scientific">Herpetosiphon gulosus</name>
    <dbReference type="NCBI Taxonomy" id="1973496"/>
    <lineage>
        <taxon>Bacteria</taxon>
        <taxon>Bacillati</taxon>
        <taxon>Chloroflexota</taxon>
        <taxon>Chloroflexia</taxon>
        <taxon>Herpetosiphonales</taxon>
        <taxon>Herpetosiphonaceae</taxon>
        <taxon>Herpetosiphon</taxon>
    </lineage>
</organism>
<comment type="caution">
    <text evidence="2">The sequence shown here is derived from an EMBL/GenBank/DDBJ whole genome shotgun (WGS) entry which is preliminary data.</text>
</comment>
<dbReference type="PROSITE" id="PS51257">
    <property type="entry name" value="PROKAR_LIPOPROTEIN"/>
    <property type="match status" value="1"/>
</dbReference>
<evidence type="ECO:0000256" key="1">
    <source>
        <dbReference type="SAM" id="SignalP"/>
    </source>
</evidence>
<evidence type="ECO:0000313" key="3">
    <source>
        <dbReference type="Proteomes" id="UP001428290"/>
    </source>
</evidence>
<evidence type="ECO:0000313" key="2">
    <source>
        <dbReference type="EMBL" id="GAA5530370.1"/>
    </source>
</evidence>
<reference evidence="2 3" key="1">
    <citation type="submission" date="2024-02" db="EMBL/GenBank/DDBJ databases">
        <title>Herpetosiphon gulosus NBRC 112829.</title>
        <authorList>
            <person name="Ichikawa N."/>
            <person name="Katano-Makiyama Y."/>
            <person name="Hidaka K."/>
        </authorList>
    </citation>
    <scope>NUCLEOTIDE SEQUENCE [LARGE SCALE GENOMIC DNA]</scope>
    <source>
        <strain evidence="2 3">NBRC 112829</strain>
    </source>
</reference>